<evidence type="ECO:0000256" key="9">
    <source>
        <dbReference type="ARBA" id="ARBA00039733"/>
    </source>
</evidence>
<reference evidence="12 13" key="1">
    <citation type="journal article" date="2016" name="Nat. Commun.">
        <title>Thousands of microbial genomes shed light on interconnected biogeochemical processes in an aquifer system.</title>
        <authorList>
            <person name="Anantharaman K."/>
            <person name="Brown C.T."/>
            <person name="Hug L.A."/>
            <person name="Sharon I."/>
            <person name="Castelle C.J."/>
            <person name="Probst A.J."/>
            <person name="Thomas B.C."/>
            <person name="Singh A."/>
            <person name="Wilkins M.J."/>
            <person name="Karaoz U."/>
            <person name="Brodie E.L."/>
            <person name="Williams K.H."/>
            <person name="Hubbard S.S."/>
            <person name="Banfield J.F."/>
        </authorList>
    </citation>
    <scope>NUCLEOTIDE SEQUENCE [LARGE SCALE GENOMIC DNA]</scope>
</reference>
<gene>
    <name evidence="10" type="primary">secY</name>
    <name evidence="12" type="ORF">A2907_01240</name>
</gene>
<feature type="transmembrane region" description="Helical" evidence="10">
    <location>
        <begin position="113"/>
        <end position="132"/>
    </location>
</feature>
<dbReference type="Proteomes" id="UP000177947">
    <property type="component" value="Unassembled WGS sequence"/>
</dbReference>
<dbReference type="PRINTS" id="PR00303">
    <property type="entry name" value="SECYTRNLCASE"/>
</dbReference>
<dbReference type="GO" id="GO:0005886">
    <property type="term" value="C:plasma membrane"/>
    <property type="evidence" value="ECO:0007669"/>
    <property type="project" value="UniProtKB-SubCell"/>
</dbReference>
<dbReference type="InterPro" id="IPR002208">
    <property type="entry name" value="SecY/SEC61-alpha"/>
</dbReference>
<evidence type="ECO:0000256" key="8">
    <source>
        <dbReference type="ARBA" id="ARBA00023136"/>
    </source>
</evidence>
<evidence type="ECO:0000256" key="6">
    <source>
        <dbReference type="ARBA" id="ARBA00022989"/>
    </source>
</evidence>
<dbReference type="PIRSF" id="PIRSF004557">
    <property type="entry name" value="SecY"/>
    <property type="match status" value="1"/>
</dbReference>
<keyword evidence="10" id="KW-1003">Cell membrane</keyword>
<comment type="function">
    <text evidence="10">The central subunit of the protein translocation channel SecYEG. Consists of two halves formed by TMs 1-5 and 6-10. These two domains form a lateral gate at the front which open onto the bilayer between TMs 2 and 7, and are clamped together by SecE at the back. The channel is closed by both a pore ring composed of hydrophobic SecY resides and a short helix (helix 2A) on the extracellular side of the membrane which forms a plug. The plug probably moves laterally to allow the channel to open. The ring and the pore may move independently.</text>
</comment>
<feature type="transmembrane region" description="Helical" evidence="10">
    <location>
        <begin position="387"/>
        <end position="408"/>
    </location>
</feature>
<dbReference type="EMBL" id="MEYQ01000045">
    <property type="protein sequence ID" value="OGD38413.1"/>
    <property type="molecule type" value="Genomic_DNA"/>
</dbReference>
<feature type="transmembrane region" description="Helical" evidence="10">
    <location>
        <begin position="176"/>
        <end position="193"/>
    </location>
</feature>
<keyword evidence="4 10" id="KW-0812">Transmembrane</keyword>
<organism evidence="12 13">
    <name type="scientific">Candidatus Azambacteria bacterium RIFCSPLOWO2_01_FULL_37_9</name>
    <dbReference type="NCBI Taxonomy" id="1797297"/>
    <lineage>
        <taxon>Bacteria</taxon>
        <taxon>Candidatus Azamiibacteriota</taxon>
    </lineage>
</organism>
<evidence type="ECO:0000256" key="4">
    <source>
        <dbReference type="ARBA" id="ARBA00022692"/>
    </source>
</evidence>
<dbReference type="FunFam" id="1.10.3370.10:FF:000001">
    <property type="entry name" value="Preprotein translocase subunit SecY"/>
    <property type="match status" value="1"/>
</dbReference>
<keyword evidence="8 10" id="KW-0472">Membrane</keyword>
<dbReference type="InterPro" id="IPR023201">
    <property type="entry name" value="SecY_dom_sf"/>
</dbReference>
<evidence type="ECO:0000256" key="2">
    <source>
        <dbReference type="ARBA" id="ARBA00005751"/>
    </source>
</evidence>
<comment type="subcellular location">
    <subcellularLocation>
        <location evidence="10">Cell membrane</location>
        <topology evidence="10">Multi-pass membrane protein</topology>
    </subcellularLocation>
    <subcellularLocation>
        <location evidence="1">Membrane</location>
        <topology evidence="1">Multi-pass membrane protein</topology>
    </subcellularLocation>
</comment>
<proteinExistence type="inferred from homology"/>
<sequence>MLESIQKVFKNNDLRNKIFFVLAMLVIFRIAAKITIPGVDQENLKSLMGGNQFLGFLNLFSGGALDNLSIVMLGVAPYITGSIIMQLLTMIFPRLKEWYHEAGEQGRQKFNQISRIMTVPLAILQGFGLIKLLQSQGVIGHLDYFSLSTNLIVITAGSVFLMWIGELISEKNIGNGISLLIFAGIIANFPIGIQQTLVSYDSSKILSYAGFIIVTILVVVGVVLVNEAQRNIPVQYAKRVRGNKMYGGASTYLPLRINQAGVMPIIFAISILMFPQMIASFLSATKITWLINAAATVTSLTQNQWIYGGSYFVLVVLFTFFYTAIVFEPKTISENLQKNGGFIPGIRPGQSTTDFMNFLMLRITLSGAIFLGIIAVLPLAVKDVSGISTFAVGGTSLLIAVSVVIEIIKQIQAQMVMVEYE</sequence>
<dbReference type="GO" id="GO:0006605">
    <property type="term" value="P:protein targeting"/>
    <property type="evidence" value="ECO:0007669"/>
    <property type="project" value="UniProtKB-UniRule"/>
</dbReference>
<dbReference type="GO" id="GO:0065002">
    <property type="term" value="P:intracellular protein transmembrane transport"/>
    <property type="evidence" value="ECO:0007669"/>
    <property type="project" value="UniProtKB-UniRule"/>
</dbReference>
<comment type="similarity">
    <text evidence="2 10 11">Belongs to the SecY/SEC61-alpha family.</text>
</comment>
<dbReference type="NCBIfam" id="TIGR00967">
    <property type="entry name" value="3a0501s007"/>
    <property type="match status" value="1"/>
</dbReference>
<feature type="transmembrane region" description="Helical" evidence="10">
    <location>
        <begin position="205"/>
        <end position="225"/>
    </location>
</feature>
<evidence type="ECO:0000256" key="10">
    <source>
        <dbReference type="HAMAP-Rule" id="MF_01465"/>
    </source>
</evidence>
<keyword evidence="6 10" id="KW-1133">Transmembrane helix</keyword>
<dbReference type="HAMAP" id="MF_01465">
    <property type="entry name" value="SecY"/>
    <property type="match status" value="1"/>
</dbReference>
<evidence type="ECO:0000256" key="7">
    <source>
        <dbReference type="ARBA" id="ARBA00023010"/>
    </source>
</evidence>
<feature type="transmembrane region" description="Helical" evidence="10">
    <location>
        <begin position="305"/>
        <end position="327"/>
    </location>
</feature>
<evidence type="ECO:0000256" key="3">
    <source>
        <dbReference type="ARBA" id="ARBA00022448"/>
    </source>
</evidence>
<evidence type="ECO:0000313" key="12">
    <source>
        <dbReference type="EMBL" id="OGD38413.1"/>
    </source>
</evidence>
<name>A0A1F5C6C7_9BACT</name>
<evidence type="ECO:0000256" key="1">
    <source>
        <dbReference type="ARBA" id="ARBA00004141"/>
    </source>
</evidence>
<evidence type="ECO:0000256" key="11">
    <source>
        <dbReference type="RuleBase" id="RU004349"/>
    </source>
</evidence>
<dbReference type="Gene3D" id="1.10.3370.10">
    <property type="entry name" value="SecY subunit domain"/>
    <property type="match status" value="1"/>
</dbReference>
<feature type="transmembrane region" description="Helical" evidence="10">
    <location>
        <begin position="265"/>
        <end position="285"/>
    </location>
</feature>
<keyword evidence="3 10" id="KW-0813">Transport</keyword>
<feature type="transmembrane region" description="Helical" evidence="10">
    <location>
        <begin position="359"/>
        <end position="381"/>
    </location>
</feature>
<evidence type="ECO:0000313" key="13">
    <source>
        <dbReference type="Proteomes" id="UP000177947"/>
    </source>
</evidence>
<feature type="transmembrane region" description="Helical" evidence="10">
    <location>
        <begin position="68"/>
        <end position="92"/>
    </location>
</feature>
<dbReference type="Pfam" id="PF00344">
    <property type="entry name" value="SecY"/>
    <property type="match status" value="1"/>
</dbReference>
<feature type="transmembrane region" description="Helical" evidence="10">
    <location>
        <begin position="18"/>
        <end position="36"/>
    </location>
</feature>
<dbReference type="SUPFAM" id="SSF103491">
    <property type="entry name" value="Preprotein translocase SecY subunit"/>
    <property type="match status" value="1"/>
</dbReference>
<dbReference type="PANTHER" id="PTHR10906">
    <property type="entry name" value="SECY/SEC61-ALPHA FAMILY MEMBER"/>
    <property type="match status" value="1"/>
</dbReference>
<dbReference type="InterPro" id="IPR026593">
    <property type="entry name" value="SecY"/>
</dbReference>
<keyword evidence="7 10" id="KW-0811">Translocation</keyword>
<accession>A0A1F5C6C7</accession>
<feature type="transmembrane region" description="Helical" evidence="10">
    <location>
        <begin position="144"/>
        <end position="164"/>
    </location>
</feature>
<keyword evidence="5 10" id="KW-0653">Protein transport</keyword>
<comment type="caution">
    <text evidence="12">The sequence shown here is derived from an EMBL/GenBank/DDBJ whole genome shotgun (WGS) entry which is preliminary data.</text>
</comment>
<protein>
    <recommendedName>
        <fullName evidence="9 10">Protein translocase subunit SecY</fullName>
    </recommendedName>
</protein>
<evidence type="ECO:0000256" key="5">
    <source>
        <dbReference type="ARBA" id="ARBA00022927"/>
    </source>
</evidence>
<dbReference type="GO" id="GO:0043952">
    <property type="term" value="P:protein transport by the Sec complex"/>
    <property type="evidence" value="ECO:0007669"/>
    <property type="project" value="UniProtKB-UniRule"/>
</dbReference>
<comment type="subunit">
    <text evidence="10">Component of the Sec protein translocase complex. Heterotrimer consisting of SecY, SecE and SecG subunits. The heterotrimers can form oligomers, although 1 heterotrimer is thought to be able to translocate proteins. Interacts with the ribosome. Interacts with SecDF, and other proteins may be involved. Interacts with SecA.</text>
</comment>
<dbReference type="AlphaFoldDB" id="A0A1F5C6C7"/>